<evidence type="ECO:0000256" key="1">
    <source>
        <dbReference type="ARBA" id="ARBA00008129"/>
    </source>
</evidence>
<evidence type="ECO:0000259" key="2">
    <source>
        <dbReference type="PROSITE" id="PS50263"/>
    </source>
</evidence>
<proteinExistence type="inferred from homology"/>
<protein>
    <recommendedName>
        <fullName evidence="2">CN hydrolase domain-containing protein</fullName>
    </recommendedName>
</protein>
<accession>A0ABT0VHF1</accession>
<dbReference type="PANTHER" id="PTHR46044">
    <property type="entry name" value="NITRILASE"/>
    <property type="match status" value="1"/>
</dbReference>
<dbReference type="Pfam" id="PF00795">
    <property type="entry name" value="CN_hydrolase"/>
    <property type="match status" value="1"/>
</dbReference>
<dbReference type="Proteomes" id="UP001057481">
    <property type="component" value="Unassembled WGS sequence"/>
</dbReference>
<evidence type="ECO:0000313" key="3">
    <source>
        <dbReference type="EMBL" id="MCM2436568.1"/>
    </source>
</evidence>
<comment type="similarity">
    <text evidence="1">Belongs to the carbon-nitrogen hydrolase superfamily. Nitrilase family.</text>
</comment>
<dbReference type="InterPro" id="IPR003010">
    <property type="entry name" value="C-N_Hydrolase"/>
</dbReference>
<reference evidence="3" key="1">
    <citation type="submission" date="2021-04" db="EMBL/GenBank/DDBJ databases">
        <title>Taxonomic assessment of Weissella genus.</title>
        <authorList>
            <person name="Fanelli F."/>
            <person name="Chieffi D."/>
            <person name="Dell'Aquila A."/>
            <person name="Gyu-Sung C."/>
            <person name="Franz C.M.A.P."/>
            <person name="Fusco V."/>
        </authorList>
    </citation>
    <scope>NUCLEOTIDE SEQUENCE</scope>
    <source>
        <strain evidence="3">LMG 25373</strain>
    </source>
</reference>
<organism evidence="3 4">
    <name type="scientific">Periweissella beninensis</name>
    <dbReference type="NCBI Taxonomy" id="504936"/>
    <lineage>
        <taxon>Bacteria</taxon>
        <taxon>Bacillati</taxon>
        <taxon>Bacillota</taxon>
        <taxon>Bacilli</taxon>
        <taxon>Lactobacillales</taxon>
        <taxon>Lactobacillaceae</taxon>
        <taxon>Periweissella</taxon>
    </lineage>
</organism>
<dbReference type="EMBL" id="JAGMVS010000037">
    <property type="protein sequence ID" value="MCM2436568.1"/>
    <property type="molecule type" value="Genomic_DNA"/>
</dbReference>
<dbReference type="RefSeq" id="WP_205143010.1">
    <property type="nucleotide sequence ID" value="NZ_JAFBDN010000002.1"/>
</dbReference>
<sequence length="113" mass="12889">MQDIKNNLKIAVIQDTPKLFDKKAGLLQVKKLVQKAIMAQAELIVFPELFVPGYPYGMNFGFSIGERTEKGRVDWKRYYDNSILIPGHETDEISKLAKINKVYISLGVSERDN</sequence>
<dbReference type="SUPFAM" id="SSF56317">
    <property type="entry name" value="Carbon-nitrogen hydrolase"/>
    <property type="match status" value="1"/>
</dbReference>
<dbReference type="Gene3D" id="3.60.110.10">
    <property type="entry name" value="Carbon-nitrogen hydrolase"/>
    <property type="match status" value="1"/>
</dbReference>
<comment type="caution">
    <text evidence="3">The sequence shown here is derived from an EMBL/GenBank/DDBJ whole genome shotgun (WGS) entry which is preliminary data.</text>
</comment>
<dbReference type="InterPro" id="IPR036526">
    <property type="entry name" value="C-N_Hydrolase_sf"/>
</dbReference>
<name>A0ABT0VHF1_9LACO</name>
<feature type="domain" description="CN hydrolase" evidence="2">
    <location>
        <begin position="8"/>
        <end position="113"/>
    </location>
</feature>
<evidence type="ECO:0000313" key="4">
    <source>
        <dbReference type="Proteomes" id="UP001057481"/>
    </source>
</evidence>
<dbReference type="PANTHER" id="PTHR46044:SF1">
    <property type="entry name" value="CN HYDROLASE DOMAIN-CONTAINING PROTEIN"/>
    <property type="match status" value="1"/>
</dbReference>
<gene>
    <name evidence="3" type="ORF">KAK10_01280</name>
</gene>
<dbReference type="InterPro" id="IPR044149">
    <property type="entry name" value="Nitrilases_CHs"/>
</dbReference>
<keyword evidence="4" id="KW-1185">Reference proteome</keyword>
<dbReference type="PROSITE" id="PS50263">
    <property type="entry name" value="CN_HYDROLASE"/>
    <property type="match status" value="1"/>
</dbReference>